<proteinExistence type="predicted"/>
<organism evidence="1 2">
    <name type="scientific">Olea europaea subsp. europaea</name>
    <dbReference type="NCBI Taxonomy" id="158383"/>
    <lineage>
        <taxon>Eukaryota</taxon>
        <taxon>Viridiplantae</taxon>
        <taxon>Streptophyta</taxon>
        <taxon>Embryophyta</taxon>
        <taxon>Tracheophyta</taxon>
        <taxon>Spermatophyta</taxon>
        <taxon>Magnoliopsida</taxon>
        <taxon>eudicotyledons</taxon>
        <taxon>Gunneridae</taxon>
        <taxon>Pentapetalae</taxon>
        <taxon>asterids</taxon>
        <taxon>lamiids</taxon>
        <taxon>Lamiales</taxon>
        <taxon>Oleaceae</taxon>
        <taxon>Oleeae</taxon>
        <taxon>Olea</taxon>
    </lineage>
</organism>
<dbReference type="EMBL" id="CACTIH010009462">
    <property type="protein sequence ID" value="CAA3031562.1"/>
    <property type="molecule type" value="Genomic_DNA"/>
</dbReference>
<dbReference type="AlphaFoldDB" id="A0A8S0VJS6"/>
<dbReference type="Gramene" id="OE9A015778T1">
    <property type="protein sequence ID" value="OE9A015778C1"/>
    <property type="gene ID" value="OE9A015778"/>
</dbReference>
<dbReference type="Proteomes" id="UP000594638">
    <property type="component" value="Unassembled WGS sequence"/>
</dbReference>
<comment type="caution">
    <text evidence="1">The sequence shown here is derived from an EMBL/GenBank/DDBJ whole genome shotgun (WGS) entry which is preliminary data.</text>
</comment>
<evidence type="ECO:0000313" key="1">
    <source>
        <dbReference type="EMBL" id="CAA3031562.1"/>
    </source>
</evidence>
<protein>
    <submittedName>
        <fullName evidence="1">Uncharacterized protein</fullName>
    </submittedName>
</protein>
<dbReference type="InterPro" id="IPR003832">
    <property type="entry name" value="DUF212"/>
</dbReference>
<accession>A0A8S0VJS6</accession>
<keyword evidence="2" id="KW-1185">Reference proteome</keyword>
<reference evidence="1 2" key="1">
    <citation type="submission" date="2019-12" db="EMBL/GenBank/DDBJ databases">
        <authorList>
            <person name="Alioto T."/>
            <person name="Alioto T."/>
            <person name="Gomez Garrido J."/>
        </authorList>
    </citation>
    <scope>NUCLEOTIDE SEQUENCE [LARGE SCALE GENOMIC DNA]</scope>
</reference>
<sequence>MHRLNITVEVYLIDIIRPGRIFASLEAVPACGCGPMRTFEKAANRRSPMKSSKQNWFSVFQELNGQETGVLQNGSFGMALMCMTSTAKRGNGIMFSSGGMPSSHSAICTALTTTVAMWPTHCSQFVWGLA</sequence>
<evidence type="ECO:0000313" key="2">
    <source>
        <dbReference type="Proteomes" id="UP000594638"/>
    </source>
</evidence>
<name>A0A8S0VJS6_OLEEU</name>
<dbReference type="Pfam" id="PF02681">
    <property type="entry name" value="DUF212"/>
    <property type="match status" value="1"/>
</dbReference>
<gene>
    <name evidence="1" type="ORF">OLEA9_A015778</name>
</gene>